<organism evidence="1 2">
    <name type="scientific">Brachionus plicatilis</name>
    <name type="common">Marine rotifer</name>
    <name type="synonym">Brachionus muelleri</name>
    <dbReference type="NCBI Taxonomy" id="10195"/>
    <lineage>
        <taxon>Eukaryota</taxon>
        <taxon>Metazoa</taxon>
        <taxon>Spiralia</taxon>
        <taxon>Gnathifera</taxon>
        <taxon>Rotifera</taxon>
        <taxon>Eurotatoria</taxon>
        <taxon>Monogononta</taxon>
        <taxon>Pseudotrocha</taxon>
        <taxon>Ploima</taxon>
        <taxon>Brachionidae</taxon>
        <taxon>Brachionus</taxon>
    </lineage>
</organism>
<proteinExistence type="predicted"/>
<protein>
    <submittedName>
        <fullName evidence="1">Uncharacterized protein</fullName>
    </submittedName>
</protein>
<name>A0A3M7R338_BRAPC</name>
<sequence>MNICGTFAIFSHRGLPYFSRQRNFMLSCLITFFVIHMITKQGSPQIFTFKNCSVNFKYKLNKNYK</sequence>
<dbReference type="Proteomes" id="UP000276133">
    <property type="component" value="Unassembled WGS sequence"/>
</dbReference>
<evidence type="ECO:0000313" key="1">
    <source>
        <dbReference type="EMBL" id="RNA17668.1"/>
    </source>
</evidence>
<dbReference type="EMBL" id="REGN01004406">
    <property type="protein sequence ID" value="RNA17668.1"/>
    <property type="molecule type" value="Genomic_DNA"/>
</dbReference>
<reference evidence="1 2" key="1">
    <citation type="journal article" date="2018" name="Sci. Rep.">
        <title>Genomic signatures of local adaptation to the degree of environmental predictability in rotifers.</title>
        <authorList>
            <person name="Franch-Gras L."/>
            <person name="Hahn C."/>
            <person name="Garcia-Roger E.M."/>
            <person name="Carmona M.J."/>
            <person name="Serra M."/>
            <person name="Gomez A."/>
        </authorList>
    </citation>
    <scope>NUCLEOTIDE SEQUENCE [LARGE SCALE GENOMIC DNA]</scope>
    <source>
        <strain evidence="1">HYR1</strain>
    </source>
</reference>
<accession>A0A3M7R338</accession>
<dbReference type="AlphaFoldDB" id="A0A3M7R338"/>
<evidence type="ECO:0000313" key="2">
    <source>
        <dbReference type="Proteomes" id="UP000276133"/>
    </source>
</evidence>
<gene>
    <name evidence="1" type="ORF">BpHYR1_044876</name>
</gene>
<keyword evidence="2" id="KW-1185">Reference proteome</keyword>
<comment type="caution">
    <text evidence="1">The sequence shown here is derived from an EMBL/GenBank/DDBJ whole genome shotgun (WGS) entry which is preliminary data.</text>
</comment>